<dbReference type="eggNOG" id="ENOG5032QM5">
    <property type="taxonomic scope" value="Bacteria"/>
</dbReference>
<dbReference type="EMBL" id="ATCF01000004">
    <property type="protein sequence ID" value="EPE01850.1"/>
    <property type="molecule type" value="Genomic_DNA"/>
</dbReference>
<dbReference type="STRING" id="1203554.HMPREF1476_00080"/>
<dbReference type="AlphaFoldDB" id="S3CMS8"/>
<evidence type="ECO:0000313" key="1">
    <source>
        <dbReference type="EMBL" id="EPE01850.1"/>
    </source>
</evidence>
<name>S3CMS8_9BURK</name>
<dbReference type="PATRIC" id="fig|1203554.3.peg.69"/>
<accession>S3CMS8</accession>
<proteinExistence type="predicted"/>
<protein>
    <submittedName>
        <fullName evidence="1">Uncharacterized protein</fullName>
    </submittedName>
</protein>
<dbReference type="HOGENOM" id="CLU_723458_0_0_4"/>
<sequence>MLGSAYPDDGAAERLVQAAQKVWTGAGSRLLITAGSGCAGRGDLSTAAAQGFAHAAAERLGIAESNLLFASAGPVFMHFPVGEELRRLERAMSAQKTSSPEGPGADSVSIPFRLTDGAVAVSAARFFAPNPGFGSMVWMAGIDADVGRPVLEDMARPLWLAGPEALRARTGPVPGDVLLLFSTAVHHDNPVMRWEDPRRAPLEAALSAALGVLARRAGAAIGALPCVLEGADSAQEAVHAARRLAPALVVFRCELLELAESDRPRVLSEFLRSVLLTTGIAGFERTPVSVRIANALLYEGLRQPEQSGANIEAVHAWLEGSEELSIHLGRGRLGFRFWA</sequence>
<evidence type="ECO:0000313" key="2">
    <source>
        <dbReference type="Proteomes" id="UP000014400"/>
    </source>
</evidence>
<gene>
    <name evidence="1" type="ORF">HMPREF1476_00080</name>
</gene>
<dbReference type="InterPro" id="IPR016117">
    <property type="entry name" value="ArgJ-like_dom_sf"/>
</dbReference>
<organism evidence="1 2">
    <name type="scientific">Sutterella wadsworthensis HGA0223</name>
    <dbReference type="NCBI Taxonomy" id="1203554"/>
    <lineage>
        <taxon>Bacteria</taxon>
        <taxon>Pseudomonadati</taxon>
        <taxon>Pseudomonadota</taxon>
        <taxon>Betaproteobacteria</taxon>
        <taxon>Burkholderiales</taxon>
        <taxon>Sutterellaceae</taxon>
        <taxon>Sutterella</taxon>
    </lineage>
</organism>
<keyword evidence="2" id="KW-1185">Reference proteome</keyword>
<dbReference type="SUPFAM" id="SSF56266">
    <property type="entry name" value="DmpA/ArgJ-like"/>
    <property type="match status" value="1"/>
</dbReference>
<reference evidence="1 2" key="1">
    <citation type="submission" date="2013-04" db="EMBL/GenBank/DDBJ databases">
        <title>The Genome Sequence of Sutterella wadsworthensis HGA0223.</title>
        <authorList>
            <consortium name="The Broad Institute Genomics Platform"/>
            <person name="Earl A."/>
            <person name="Ward D."/>
            <person name="Feldgarden M."/>
            <person name="Gevers D."/>
            <person name="Schmidt T.M."/>
            <person name="Dover J."/>
            <person name="Dai D."/>
            <person name="Walker B."/>
            <person name="Young S."/>
            <person name="Zeng Q."/>
            <person name="Gargeya S."/>
            <person name="Fitzgerald M."/>
            <person name="Haas B."/>
            <person name="Abouelleil A."/>
            <person name="Allen A.W."/>
            <person name="Alvarado L."/>
            <person name="Arachchi H.M."/>
            <person name="Berlin A.M."/>
            <person name="Chapman S.B."/>
            <person name="Gainer-Dewar J."/>
            <person name="Goldberg J."/>
            <person name="Griggs A."/>
            <person name="Gujja S."/>
            <person name="Hansen M."/>
            <person name="Howarth C."/>
            <person name="Imamovic A."/>
            <person name="Ireland A."/>
            <person name="Larimer J."/>
            <person name="McCowan C."/>
            <person name="Murphy C."/>
            <person name="Pearson M."/>
            <person name="Poon T.W."/>
            <person name="Priest M."/>
            <person name="Roberts A."/>
            <person name="Saif S."/>
            <person name="Shea T."/>
            <person name="Sisk P."/>
            <person name="Sykes S."/>
            <person name="Wortman J."/>
            <person name="Nusbaum C."/>
            <person name="Birren B."/>
        </authorList>
    </citation>
    <scope>NUCLEOTIDE SEQUENCE [LARGE SCALE GENOMIC DNA]</scope>
    <source>
        <strain evidence="1 2">HGA0223</strain>
    </source>
</reference>
<dbReference type="Proteomes" id="UP000014400">
    <property type="component" value="Unassembled WGS sequence"/>
</dbReference>
<comment type="caution">
    <text evidence="1">The sequence shown here is derived from an EMBL/GenBank/DDBJ whole genome shotgun (WGS) entry which is preliminary data.</text>
</comment>